<protein>
    <submittedName>
        <fullName evidence="5">Uncharacterized protein LOC109487580</fullName>
    </submittedName>
</protein>
<dbReference type="GeneID" id="109487580"/>
<evidence type="ECO:0000313" key="4">
    <source>
        <dbReference type="Proteomes" id="UP000515135"/>
    </source>
</evidence>
<dbReference type="PROSITE" id="PS00022">
    <property type="entry name" value="EGF_1"/>
    <property type="match status" value="1"/>
</dbReference>
<dbReference type="InterPro" id="IPR001283">
    <property type="entry name" value="CRISP-related"/>
</dbReference>
<dbReference type="PRINTS" id="PR00838">
    <property type="entry name" value="V5ALLERGEN"/>
</dbReference>
<evidence type="ECO:0000256" key="2">
    <source>
        <dbReference type="SAM" id="MobiDB-lite"/>
    </source>
</evidence>
<gene>
    <name evidence="5" type="primary">LOC109487580</name>
</gene>
<dbReference type="InterPro" id="IPR035940">
    <property type="entry name" value="CAP_sf"/>
</dbReference>
<dbReference type="OrthoDB" id="43654at2759"/>
<reference evidence="5" key="1">
    <citation type="submission" date="2025-08" db="UniProtKB">
        <authorList>
            <consortium name="RefSeq"/>
        </authorList>
    </citation>
    <scope>IDENTIFICATION</scope>
    <source>
        <tissue evidence="5">Gonad</tissue>
    </source>
</reference>
<dbReference type="InterPro" id="IPR018244">
    <property type="entry name" value="Allrgn_V5/Tpx1_CS"/>
</dbReference>
<feature type="region of interest" description="Disordered" evidence="2">
    <location>
        <begin position="352"/>
        <end position="400"/>
    </location>
</feature>
<dbReference type="InterPro" id="IPR000742">
    <property type="entry name" value="EGF"/>
</dbReference>
<evidence type="ECO:0000259" key="3">
    <source>
        <dbReference type="PROSITE" id="PS00022"/>
    </source>
</evidence>
<dbReference type="SUPFAM" id="SSF55797">
    <property type="entry name" value="PR-1-like"/>
    <property type="match status" value="1"/>
</dbReference>
<evidence type="ECO:0000313" key="5">
    <source>
        <dbReference type="RefSeq" id="XP_019647147.1"/>
    </source>
</evidence>
<organism evidence="4 5">
    <name type="scientific">Branchiostoma belcheri</name>
    <name type="common">Amphioxus</name>
    <dbReference type="NCBI Taxonomy" id="7741"/>
    <lineage>
        <taxon>Eukaryota</taxon>
        <taxon>Metazoa</taxon>
        <taxon>Chordata</taxon>
        <taxon>Cephalochordata</taxon>
        <taxon>Leptocardii</taxon>
        <taxon>Amphioxiformes</taxon>
        <taxon>Branchiostomatidae</taxon>
        <taxon>Branchiostoma</taxon>
    </lineage>
</organism>
<dbReference type="PROSITE" id="PS01010">
    <property type="entry name" value="CRISP_2"/>
    <property type="match status" value="1"/>
</dbReference>
<evidence type="ECO:0000256" key="1">
    <source>
        <dbReference type="ARBA" id="ARBA00009923"/>
    </source>
</evidence>
<feature type="domain" description="EGF-like" evidence="3">
    <location>
        <begin position="420"/>
        <end position="431"/>
    </location>
</feature>
<dbReference type="KEGG" id="bbel:109487580"/>
<dbReference type="Proteomes" id="UP000515135">
    <property type="component" value="Unplaced"/>
</dbReference>
<sequence length="561" mass="61599">MASDSIVQTFLLFKQSELQSVAQIPRQAILQKTSSGPGAFGHDSEHDLRRVTRRAAPALTREEIGIIVDKHNELRKGADPPASNMEYMSWHEELAGMAQQWSEKCTWEHGQPHRDRPPFSWVGQNLWLGTTWTQGSSIRGAIQAWFNEISNYDYDNASCAHDKVCGHYTQLMWGKSYAIGCGLAFCSNVRGSSITNAYLLTCNYGPGGNYPGIKPYVTGQPCQTCASEKGWCKDGLCVNICTEGDIDCGCVLQCQNGGILNETDCSCACPDGWDGTNCELPCQNTHPLCYCNPGWYGPAVCRHLAAVTEGCREMCGKCKFANVEQDVNCRICTQVEDLPEFCTAAMPKASLDGKTDSRPRPATATITSTSAVGKAEATPGESTVSSRLRPSTEAATARPPPCDGMSCENGGILMKKTCRCQCTENYYGAMCQKSRVEVRFGVIINIRMAASQWYKAKRLLKKAVSRVINKYCTVRFSLCCPYSQEKTSPAQLEFVTEDDIHVGAGYPEVTPPLLKVMLLAKPRENNEMCGNSRTRRDLAFLAVSSGPPIRIRHSDDVVLGE</sequence>
<dbReference type="AlphaFoldDB" id="A0A6P5AVN4"/>
<proteinExistence type="inferred from homology"/>
<name>A0A6P5AVN4_BRABE</name>
<feature type="compositionally biased region" description="Polar residues" evidence="2">
    <location>
        <begin position="380"/>
        <end position="389"/>
    </location>
</feature>
<dbReference type="GO" id="GO:0005576">
    <property type="term" value="C:extracellular region"/>
    <property type="evidence" value="ECO:0007669"/>
    <property type="project" value="InterPro"/>
</dbReference>
<dbReference type="PROSITE" id="PS01009">
    <property type="entry name" value="CRISP_1"/>
    <property type="match status" value="1"/>
</dbReference>
<comment type="similarity">
    <text evidence="1">Belongs to the CRISP family.</text>
</comment>
<keyword evidence="4" id="KW-1185">Reference proteome</keyword>
<dbReference type="Pfam" id="PF00188">
    <property type="entry name" value="CAP"/>
    <property type="match status" value="1"/>
</dbReference>
<dbReference type="InterPro" id="IPR002413">
    <property type="entry name" value="V5_allergen-like"/>
</dbReference>
<dbReference type="PRINTS" id="PR00837">
    <property type="entry name" value="V5TPXLIKE"/>
</dbReference>
<dbReference type="InterPro" id="IPR014044">
    <property type="entry name" value="CAP_dom"/>
</dbReference>
<dbReference type="SMART" id="SM00198">
    <property type="entry name" value="SCP"/>
    <property type="match status" value="1"/>
</dbReference>
<dbReference type="FunFam" id="3.40.33.10:FF:000001">
    <property type="entry name" value="Cysteine-rich secretory protein LCCL domain containing 1"/>
    <property type="match status" value="1"/>
</dbReference>
<dbReference type="SMART" id="SM00181">
    <property type="entry name" value="EGF"/>
    <property type="match status" value="2"/>
</dbReference>
<accession>A0A6P5AVN4</accession>
<dbReference type="Gene3D" id="3.40.33.10">
    <property type="entry name" value="CAP"/>
    <property type="match status" value="1"/>
</dbReference>
<dbReference type="PANTHER" id="PTHR10334">
    <property type="entry name" value="CYSTEINE-RICH SECRETORY PROTEIN-RELATED"/>
    <property type="match status" value="1"/>
</dbReference>
<dbReference type="RefSeq" id="XP_019647147.1">
    <property type="nucleotide sequence ID" value="XM_019791588.1"/>
</dbReference>